<keyword evidence="3" id="KW-1185">Reference proteome</keyword>
<evidence type="ECO:0000313" key="3">
    <source>
        <dbReference type="Proteomes" id="UP000784294"/>
    </source>
</evidence>
<organism evidence="2 3">
    <name type="scientific">Protopolystoma xenopodis</name>
    <dbReference type="NCBI Taxonomy" id="117903"/>
    <lineage>
        <taxon>Eukaryota</taxon>
        <taxon>Metazoa</taxon>
        <taxon>Spiralia</taxon>
        <taxon>Lophotrochozoa</taxon>
        <taxon>Platyhelminthes</taxon>
        <taxon>Monogenea</taxon>
        <taxon>Polyopisthocotylea</taxon>
        <taxon>Polystomatidea</taxon>
        <taxon>Polystomatidae</taxon>
        <taxon>Protopolystoma</taxon>
    </lineage>
</organism>
<comment type="caution">
    <text evidence="2">The sequence shown here is derived from an EMBL/GenBank/DDBJ whole genome shotgun (WGS) entry which is preliminary data.</text>
</comment>
<proteinExistence type="predicted"/>
<protein>
    <submittedName>
        <fullName evidence="2">Uncharacterized protein</fullName>
    </submittedName>
</protein>
<sequence length="170" mass="19339">MKLSSRLTKEDKIYIRQVAAHHFDKIMDVLQQVPRPMLLFIRNLNLIRSICRVHGDPVDRYHLMAASAILGVYLDNDKDPESHPAKYAVALDLPWPYRIIVDMTTAIYYWRIKIEAFTLILDACLLQLLQTFGLAPSPEELAALFAQARVSGPQDDPKPPPSCPMHSMTV</sequence>
<feature type="region of interest" description="Disordered" evidence="1">
    <location>
        <begin position="151"/>
        <end position="170"/>
    </location>
</feature>
<dbReference type="EMBL" id="CAAALY010245075">
    <property type="protein sequence ID" value="VEL33042.1"/>
    <property type="molecule type" value="Genomic_DNA"/>
</dbReference>
<gene>
    <name evidence="2" type="ORF">PXEA_LOCUS26482</name>
</gene>
<dbReference type="OrthoDB" id="427480at2759"/>
<name>A0A3S5AC34_9PLAT</name>
<reference evidence="2" key="1">
    <citation type="submission" date="2018-11" db="EMBL/GenBank/DDBJ databases">
        <authorList>
            <consortium name="Pathogen Informatics"/>
        </authorList>
    </citation>
    <scope>NUCLEOTIDE SEQUENCE</scope>
</reference>
<evidence type="ECO:0000313" key="2">
    <source>
        <dbReference type="EMBL" id="VEL33042.1"/>
    </source>
</evidence>
<dbReference type="AlphaFoldDB" id="A0A3S5AC34"/>
<accession>A0A3S5AC34</accession>
<dbReference type="Proteomes" id="UP000784294">
    <property type="component" value="Unassembled WGS sequence"/>
</dbReference>
<evidence type="ECO:0000256" key="1">
    <source>
        <dbReference type="SAM" id="MobiDB-lite"/>
    </source>
</evidence>